<dbReference type="GO" id="GO:0006364">
    <property type="term" value="P:rRNA processing"/>
    <property type="evidence" value="ECO:0007669"/>
    <property type="project" value="TreeGrafter"/>
</dbReference>
<dbReference type="STRING" id="2163413.A0A4P6XRB8"/>
<evidence type="ECO:0000313" key="4">
    <source>
        <dbReference type="EMBL" id="QBM88876.1"/>
    </source>
</evidence>
<dbReference type="InterPro" id="IPR040446">
    <property type="entry name" value="RRP7"/>
</dbReference>
<feature type="domain" description="Ribosomal RNA-processing protein 7 C-terminal" evidence="2">
    <location>
        <begin position="166"/>
        <end position="288"/>
    </location>
</feature>
<dbReference type="GO" id="GO:0032545">
    <property type="term" value="C:CURI complex"/>
    <property type="evidence" value="ECO:0007669"/>
    <property type="project" value="TreeGrafter"/>
</dbReference>
<dbReference type="Gene3D" id="6.10.250.1770">
    <property type="match status" value="1"/>
</dbReference>
<dbReference type="InterPro" id="IPR040447">
    <property type="entry name" value="RRM_Rrp7"/>
</dbReference>
<evidence type="ECO:0000259" key="2">
    <source>
        <dbReference type="Pfam" id="PF12923"/>
    </source>
</evidence>
<dbReference type="GO" id="GO:0034456">
    <property type="term" value="C:UTP-C complex"/>
    <property type="evidence" value="ECO:0007669"/>
    <property type="project" value="TreeGrafter"/>
</dbReference>
<evidence type="ECO:0000313" key="5">
    <source>
        <dbReference type="Proteomes" id="UP000292447"/>
    </source>
</evidence>
<name>A0A4P6XRB8_9ASCO</name>
<evidence type="ECO:0000256" key="1">
    <source>
        <dbReference type="ARBA" id="ARBA00006110"/>
    </source>
</evidence>
<proteinExistence type="inferred from homology"/>
<dbReference type="EMBL" id="CP034458">
    <property type="protein sequence ID" value="QBM88876.1"/>
    <property type="molecule type" value="Genomic_DNA"/>
</dbReference>
<gene>
    <name evidence="4" type="primary">MPUL0C08570</name>
    <name evidence="4" type="ORF">METSCH_C08570</name>
</gene>
<comment type="similarity">
    <text evidence="1">Belongs to the RRP7 family.</text>
</comment>
<dbReference type="Pfam" id="PF17799">
    <property type="entry name" value="RRM_Rrp7"/>
    <property type="match status" value="1"/>
</dbReference>
<dbReference type="PANTHER" id="PTHR13191:SF0">
    <property type="entry name" value="RIBOSOMAL RNA-PROCESSING PROTEIN 7 HOMOLOG A-RELATED"/>
    <property type="match status" value="1"/>
</dbReference>
<evidence type="ECO:0000259" key="3">
    <source>
        <dbReference type="Pfam" id="PF17799"/>
    </source>
</evidence>
<dbReference type="InterPro" id="IPR024326">
    <property type="entry name" value="RRP7_C"/>
</dbReference>
<dbReference type="GO" id="GO:0000028">
    <property type="term" value="P:ribosomal small subunit assembly"/>
    <property type="evidence" value="ECO:0007669"/>
    <property type="project" value="TreeGrafter"/>
</dbReference>
<accession>A0A4P6XRB8</accession>
<keyword evidence="5" id="KW-1185">Reference proteome</keyword>
<organism evidence="4 5">
    <name type="scientific">Metschnikowia aff. pulcherrima</name>
    <dbReference type="NCBI Taxonomy" id="2163413"/>
    <lineage>
        <taxon>Eukaryota</taxon>
        <taxon>Fungi</taxon>
        <taxon>Dikarya</taxon>
        <taxon>Ascomycota</taxon>
        <taxon>Saccharomycotina</taxon>
        <taxon>Pichiomycetes</taxon>
        <taxon>Metschnikowiaceae</taxon>
        <taxon>Metschnikowia</taxon>
    </lineage>
</organism>
<protein>
    <submittedName>
        <fullName evidence="4">Ribosomal RNA-processing protein 7</fullName>
    </submittedName>
</protein>
<dbReference type="PANTHER" id="PTHR13191">
    <property type="entry name" value="RIBOSOMAL RNA PROCESSING PROTEIN 7-RELATED"/>
    <property type="match status" value="1"/>
</dbReference>
<feature type="domain" description="Rrp7 RRM-like N-terminal" evidence="3">
    <location>
        <begin position="6"/>
        <end position="161"/>
    </location>
</feature>
<dbReference type="Proteomes" id="UP000292447">
    <property type="component" value="Chromosome III"/>
</dbReference>
<reference evidence="5" key="1">
    <citation type="submission" date="2019-03" db="EMBL/GenBank/DDBJ databases">
        <title>Snf2 controls pulcherriminic acid biosynthesis and connects pigmentation and antifungal activity of the yeast Metschnikowia pulcherrima.</title>
        <authorList>
            <person name="Gore-Lloyd D."/>
            <person name="Sumann I."/>
            <person name="Brachmann A.O."/>
            <person name="Schneeberger K."/>
            <person name="Ortiz-Merino R.A."/>
            <person name="Moreno-Beltran M."/>
            <person name="Schlaefli M."/>
            <person name="Kirner P."/>
            <person name="Santos Kron A."/>
            <person name="Wolfe K.H."/>
            <person name="Piel J."/>
            <person name="Ahrens C.H."/>
            <person name="Henk D."/>
            <person name="Freimoser F.M."/>
        </authorList>
    </citation>
    <scope>NUCLEOTIDE SEQUENCE [LARGE SCALE GENOMIC DNA]</scope>
    <source>
        <strain evidence="5">APC 1.2</strain>
    </source>
</reference>
<sequence length="288" mass="33119">MAGTSEIKGFQILKVKLPEGDGTHYVYFRKHEVKGPQAAQNISGRLLFVFNTPIETNVAVLRKYFQQVAIGATVENFIASPLTDMEEDVYIDLTKFTSDLHYEVAEGDTKEIALKLPKNCGIVTFIDKASFQLAFNALKRLSGDKKSTNWPVPSLGSQFLLGKLKAKVLDPNELARDVSKALELFNRAEQESKEELQKQTEIVDEDGFTLVVGSHTKTKAGMLGKQKLLQTKEHEKIKKKMKKKEKDDFYRFQLREKKKTEMNDLLHKFKQDQERVKLMKERKRFRPY</sequence>
<dbReference type="AlphaFoldDB" id="A0A4P6XRB8"/>
<dbReference type="Pfam" id="PF12923">
    <property type="entry name" value="RRP7"/>
    <property type="match status" value="1"/>
</dbReference>